<dbReference type="InterPro" id="IPR012341">
    <property type="entry name" value="6hp_glycosidase-like_sf"/>
</dbReference>
<dbReference type="PANTHER" id="PTHR43791">
    <property type="entry name" value="PERMEASE-RELATED"/>
    <property type="match status" value="1"/>
</dbReference>
<feature type="compositionally biased region" description="Low complexity" evidence="7">
    <location>
        <begin position="2288"/>
        <end position="2300"/>
    </location>
</feature>
<feature type="compositionally biased region" description="Polar residues" evidence="7">
    <location>
        <begin position="2228"/>
        <end position="2242"/>
    </location>
</feature>
<feature type="transmembrane region" description="Helical" evidence="8">
    <location>
        <begin position="627"/>
        <end position="646"/>
    </location>
</feature>
<feature type="transmembrane region" description="Helical" evidence="8">
    <location>
        <begin position="1155"/>
        <end position="1176"/>
    </location>
</feature>
<feature type="domain" description="Alpha-L-rhamnosidase six-hairpin glycosidase" evidence="9">
    <location>
        <begin position="225"/>
        <end position="446"/>
    </location>
</feature>
<feature type="compositionally biased region" description="Basic residues" evidence="7">
    <location>
        <begin position="1310"/>
        <end position="1326"/>
    </location>
</feature>
<feature type="compositionally biased region" description="Low complexity" evidence="7">
    <location>
        <begin position="2312"/>
        <end position="2324"/>
    </location>
</feature>
<evidence type="ECO:0000313" key="10">
    <source>
        <dbReference type="EMBL" id="CAK5267424.1"/>
    </source>
</evidence>
<evidence type="ECO:0000256" key="6">
    <source>
        <dbReference type="SAM" id="Coils"/>
    </source>
</evidence>
<feature type="compositionally biased region" description="Acidic residues" evidence="7">
    <location>
        <begin position="2021"/>
        <end position="2039"/>
    </location>
</feature>
<dbReference type="InterPro" id="IPR035396">
    <property type="entry name" value="Bac_rhamnosid6H"/>
</dbReference>
<evidence type="ECO:0000256" key="7">
    <source>
        <dbReference type="SAM" id="MobiDB-lite"/>
    </source>
</evidence>
<comment type="subcellular location">
    <subcellularLocation>
        <location evidence="1">Membrane</location>
        <topology evidence="1">Multi-pass membrane protein</topology>
    </subcellularLocation>
</comment>
<evidence type="ECO:0000256" key="2">
    <source>
        <dbReference type="ARBA" id="ARBA00022448"/>
    </source>
</evidence>
<sequence>MDEDKKLDPDVSDQQSTDSPQDQRPGRRREQARRKSGLPGDIPGQRFVRRVRLGKELGGILSLTINNATAQSQFSLSFTESAEFISPLKLDDSCQPARLQNWDRIQTFHVPRATGLLTQTVGQQRGGFRFLTIVSASADPLTISNISLAITFMPHWDDLRAYPGYFFAPDPGFHDIDCLTKIWYAGAHYRVQTNTIPPHTARQEPCPAGGGWSNDALGGAATGPILVDGAKRDRNIWPGDCGISTHTELVALSDMEPTKNSLMVMFRTQNLTTGALQYSGPPLNNQGSDTYISWSLIGTHNYFLYTGDLDFIKSVWANYTKAVGFLEGQVDLTGLMNVSSALSNDWGRASGAGHNSAANALLYRTLVTTADLATHLGNVSLPATYLANATKIKTAFNSLLWDAAAGRFRSNDLPRSIHPQDGNALAVLYNLTTSDAQNKAVSAGLMKFWTPIRPWLRAHFVAGKGERAIDLIEREWGYMLETNLSVKSPLLEGFSANGSLGFEARSPHPPQDRPPGDPAYHPAISVLLSVPFYCRDRSNLGTASFAESPRIAHLPLRSFRKCPGLDIAFVPPCLGCLDLMRVQIAGMAEDLDLTGMRYQMAAAAFFVTYALLEAPCNVVAKCVRPSIWIPGLTLAWGIIMVSMAFVKTWRGLIIARVFLGVAESGLAPALALYVTCWYCRDQQARGIASYFSAATLAGAFGGLLAFCIEKMNGIGGLHGWSWIASRILRRGGVFVLIEFTVPSRRIAHCPRLMLRILGDSPSDAKFLSSSEKSTVIEALKRDAGGQPSHFEMRFVWQTVFDPLSWMQAVLYVGLLIPLYSFTLFLPTIISSLGFSSTHAQLLTIPPYAAACAITIPLSALSDRVRLRGPFLVGSSLVGIFGYVLLICTDPATRRGAVIGYVGCIAVAVGLFPPIPIAIAWGGNNAPGSLNKAVLFGLVGMAGNLGGICASFVYRTQDAPKFRLGHAVALSSFGLCFIMSIIAMVTYERLNRRRLGETDFRSLPRSNTVLMSKTTHSNWDPFLLISQIVSMQSLHYLTLSLCVPLLLAIFAEPSSLHYEGGAANVGMVMDWREMAGQPTVRGMQGEERWNAYTSAWSGGRKIGFGLREDQWDGRTDPMRGVSAVGYGAPDRNPPLMFGGLVLSIWYLYALIRRPRLILDFALTLVFNHLVLTTYYSASIPTSLFFWSIMFAGAAIMIIVAEQLCVRREMAEGLKVVVVEADEETDEMELGEEGEYEDTRFETFKAAQGQGQNRPSLYYKPTELPYPPHLSFKQTQADALNPNLNHIVHDAPPAPPPKDAGAFTAAPEPTPRPRKERHKHKHKSKKHHDHESKLPSAAEVLALLSTRRPHQRDSILTTGTEAQPQSLLDNAMQQLSDSARQLADSEAQRRALESLSLDRAMDALDTSSRAQEASAQLHSELAIARMQLEAAQAEIERTKQTMQMVKQERDDAEREAADARSAARKMRMQMVVRAAKEQGEREGWDVGFGRGKRIADALKAEEERKRREREDSRRREVERVQRENEERERLLQREIAAEERRRAKERQREAHRIARAQAQAQAQAQSRTVTEEQTTSGETASVPAQRARDSLELGAAIQMPEPVIMPVPEPAPPPIHRAPSVASSRGSTRGQAPVQRRFSVDSGRPASRGAPPLVVESGVPSGPPPAPSAHTRAASASGINVGSIPGRRGSISAGVRPASRASTAAPPPFTVTGNRPPSVASTRPRGSINGSMFTLDSERGFGLAPGRGTVPVDALMAGPAVSRAIPFSSRAMPAGNSNVPIIPMPPPPITVQQQQPQRPAPQTQVPFVPMPAPPIQHPAPQVIIPMPAPPIRVEIPYQQPILQQPVAHQPIPGSFQVEPMPDRRETRTPSSATSASVATGTSMGTLGLRSFPIDNAAPNGSHLSPIVEHSESPSPAASANRSGRVEEWRRSTSMSVDMDRARSLTPSALLSPHSASTRGRSTPQGIYADANPTRPTLSSNLHRSSSGSSVHITIEPPSRPSSASNPNSATTRPGFLSPNEPVVPEENEESDSDTEDDESDSGDEREIMPSMSPLPVFAQGVRYPPGFQPMSMTPPTIATQQAAQWTTPSVIGANVIPERPPSRNRMMGGMIGNASSGPLPVPAPGGGGAPAGNTAPAHLGPAGFQVESGFQIERPQSRNANVPASSPWGSTGAAGSLGPSGAWGPGQATFEIERPQSRQASANPPGAAGSGSGWGTSAPANGFEIERPQSRNMNSTASPWTTGAQFPFGGSNAPVAPQPSHPASFVVESVGSATPRQSLASASGYPLPPSSVASSSAATATTNLSRKQKKRANSRASSSTAGGSSRFQTPGPPSLIPEEDEDELAQVTAMNTAMNTAANRVLAGPGSPHASVRSYRPGMQRMG</sequence>
<dbReference type="InterPro" id="IPR011701">
    <property type="entry name" value="MFS"/>
</dbReference>
<feature type="compositionally biased region" description="Basic and acidic residues" evidence="7">
    <location>
        <begin position="1539"/>
        <end position="1550"/>
    </location>
</feature>
<dbReference type="Gene3D" id="1.20.1250.20">
    <property type="entry name" value="MFS general substrate transporter like domains"/>
    <property type="match status" value="1"/>
</dbReference>
<dbReference type="Pfam" id="PF07690">
    <property type="entry name" value="MFS_1"/>
    <property type="match status" value="1"/>
</dbReference>
<protein>
    <recommendedName>
        <fullName evidence="9">Alpha-L-rhamnosidase six-hairpin glycosidase domain-containing protein</fullName>
    </recommendedName>
</protein>
<feature type="compositionally biased region" description="Polar residues" evidence="7">
    <location>
        <begin position="2269"/>
        <end position="2279"/>
    </location>
</feature>
<feature type="compositionally biased region" description="Low complexity" evidence="7">
    <location>
        <begin position="1976"/>
        <end position="1987"/>
    </location>
</feature>
<dbReference type="PANTHER" id="PTHR43791:SF19">
    <property type="entry name" value="TRANSPORTER, PUTATIVE (AFU_ORTHOLOGUE AFUA_1G01812)-RELATED"/>
    <property type="match status" value="1"/>
</dbReference>
<feature type="compositionally biased region" description="Low complexity" evidence="7">
    <location>
        <begin position="1553"/>
        <end position="1565"/>
    </location>
</feature>
<dbReference type="Pfam" id="PF17389">
    <property type="entry name" value="Bac_rhamnosid6H"/>
    <property type="match status" value="1"/>
</dbReference>
<keyword evidence="5 8" id="KW-0472">Membrane</keyword>
<dbReference type="EMBL" id="CAVNYO010000122">
    <property type="protein sequence ID" value="CAK5267424.1"/>
    <property type="molecule type" value="Genomic_DNA"/>
</dbReference>
<feature type="region of interest" description="Disordered" evidence="7">
    <location>
        <begin position="1288"/>
        <end position="1332"/>
    </location>
</feature>
<keyword evidence="4 8" id="KW-1133">Transmembrane helix</keyword>
<dbReference type="SUPFAM" id="SSF103473">
    <property type="entry name" value="MFS general substrate transporter"/>
    <property type="match status" value="1"/>
</dbReference>
<keyword evidence="2" id="KW-0813">Transport</keyword>
<dbReference type="GO" id="GO:0005975">
    <property type="term" value="P:carbohydrate metabolic process"/>
    <property type="evidence" value="ECO:0007669"/>
    <property type="project" value="InterPro"/>
</dbReference>
<feature type="transmembrane region" description="Helical" evidence="8">
    <location>
        <begin position="897"/>
        <end position="920"/>
    </location>
</feature>
<feature type="transmembrane region" description="Helical" evidence="8">
    <location>
        <begin position="653"/>
        <end position="675"/>
    </location>
</feature>
<keyword evidence="3 8" id="KW-0812">Transmembrane</keyword>
<dbReference type="SUPFAM" id="SSF48208">
    <property type="entry name" value="Six-hairpin glycosidases"/>
    <property type="match status" value="1"/>
</dbReference>
<feature type="region of interest" description="Disordered" evidence="7">
    <location>
        <begin position="1539"/>
        <end position="1584"/>
    </location>
</feature>
<feature type="compositionally biased region" description="Low complexity" evidence="7">
    <location>
        <begin position="1866"/>
        <end position="1880"/>
    </location>
</feature>
<dbReference type="InterPro" id="IPR019185">
    <property type="entry name" value="Integral_membrane_SYS1-rel"/>
</dbReference>
<feature type="compositionally biased region" description="Low complexity" evidence="7">
    <location>
        <begin position="1998"/>
        <end position="2020"/>
    </location>
</feature>
<dbReference type="GO" id="GO:0016020">
    <property type="term" value="C:membrane"/>
    <property type="evidence" value="ECO:0007669"/>
    <property type="project" value="UniProtKB-SubCell"/>
</dbReference>
<feature type="region of interest" description="Disordered" evidence="7">
    <location>
        <begin position="1849"/>
        <end position="2051"/>
    </location>
</feature>
<dbReference type="FunFam" id="1.20.1250.20:FF:000013">
    <property type="entry name" value="MFS general substrate transporter"/>
    <property type="match status" value="1"/>
</dbReference>
<dbReference type="GO" id="GO:0022857">
    <property type="term" value="F:transmembrane transporter activity"/>
    <property type="evidence" value="ECO:0007669"/>
    <property type="project" value="InterPro"/>
</dbReference>
<keyword evidence="6" id="KW-0175">Coiled coil</keyword>
<feature type="compositionally biased region" description="Pro residues" evidence="7">
    <location>
        <begin position="1603"/>
        <end position="1614"/>
    </location>
</feature>
<evidence type="ECO:0000256" key="4">
    <source>
        <dbReference type="ARBA" id="ARBA00022989"/>
    </source>
</evidence>
<feature type="transmembrane region" description="Helical" evidence="8">
    <location>
        <begin position="965"/>
        <end position="986"/>
    </location>
</feature>
<feature type="region of interest" description="Disordered" evidence="7">
    <location>
        <begin position="1"/>
        <end position="44"/>
    </location>
</feature>
<feature type="transmembrane region" description="Helical" evidence="8">
    <location>
        <begin position="841"/>
        <end position="861"/>
    </location>
</feature>
<feature type="compositionally biased region" description="Polar residues" evidence="7">
    <location>
        <begin position="1709"/>
        <end position="1719"/>
    </location>
</feature>
<feature type="coiled-coil region" evidence="6">
    <location>
        <begin position="1412"/>
        <end position="1467"/>
    </location>
</feature>
<evidence type="ECO:0000256" key="5">
    <source>
        <dbReference type="ARBA" id="ARBA00023136"/>
    </source>
</evidence>
<proteinExistence type="predicted"/>
<keyword evidence="11" id="KW-1185">Reference proteome</keyword>
<evidence type="ECO:0000313" key="11">
    <source>
        <dbReference type="Proteomes" id="UP001295794"/>
    </source>
</evidence>
<dbReference type="Proteomes" id="UP001295794">
    <property type="component" value="Unassembled WGS sequence"/>
</dbReference>
<feature type="compositionally biased region" description="Polar residues" evidence="7">
    <location>
        <begin position="1619"/>
        <end position="1628"/>
    </location>
</feature>
<comment type="caution">
    <text evidence="10">The sequence shown here is derived from an EMBL/GenBank/DDBJ whole genome shotgun (WGS) entry which is preliminary data.</text>
</comment>
<feature type="compositionally biased region" description="Polar residues" evidence="7">
    <location>
        <begin position="1942"/>
        <end position="1962"/>
    </location>
</feature>
<feature type="transmembrane region" description="Helical" evidence="8">
    <location>
        <begin position="1133"/>
        <end position="1150"/>
    </location>
</feature>
<feature type="transmembrane region" description="Helical" evidence="8">
    <location>
        <begin position="868"/>
        <end position="885"/>
    </location>
</feature>
<dbReference type="InterPro" id="IPR036259">
    <property type="entry name" value="MFS_trans_sf"/>
</dbReference>
<feature type="transmembrane region" description="Helical" evidence="8">
    <location>
        <begin position="687"/>
        <end position="708"/>
    </location>
</feature>
<dbReference type="Gene3D" id="1.50.10.10">
    <property type="match status" value="1"/>
</dbReference>
<feature type="region of interest" description="Disordered" evidence="7">
    <location>
        <begin position="2357"/>
        <end position="2381"/>
    </location>
</feature>
<feature type="region of interest" description="Disordered" evidence="7">
    <location>
        <begin position="1603"/>
        <end position="1728"/>
    </location>
</feature>
<feature type="compositionally biased region" description="Low complexity" evidence="7">
    <location>
        <begin position="12"/>
        <end position="23"/>
    </location>
</feature>
<dbReference type="InterPro" id="IPR008928">
    <property type="entry name" value="6-hairpin_glycosidase_sf"/>
</dbReference>
<feature type="compositionally biased region" description="Low complexity" evidence="7">
    <location>
        <begin position="1649"/>
        <end position="1658"/>
    </location>
</feature>
<evidence type="ECO:0000256" key="1">
    <source>
        <dbReference type="ARBA" id="ARBA00004141"/>
    </source>
</evidence>
<dbReference type="GO" id="GO:0003824">
    <property type="term" value="F:catalytic activity"/>
    <property type="evidence" value="ECO:0007669"/>
    <property type="project" value="UniProtKB-ARBA"/>
</dbReference>
<evidence type="ECO:0000256" key="8">
    <source>
        <dbReference type="SAM" id="Phobius"/>
    </source>
</evidence>
<feature type="region of interest" description="Disordered" evidence="7">
    <location>
        <begin position="2156"/>
        <end position="2341"/>
    </location>
</feature>
<dbReference type="Pfam" id="PF09801">
    <property type="entry name" value="SYS1"/>
    <property type="match status" value="1"/>
</dbReference>
<evidence type="ECO:0000256" key="3">
    <source>
        <dbReference type="ARBA" id="ARBA00022692"/>
    </source>
</evidence>
<feature type="compositionally biased region" description="Polar residues" evidence="7">
    <location>
        <begin position="2156"/>
        <end position="2167"/>
    </location>
</feature>
<feature type="transmembrane region" description="Helical" evidence="8">
    <location>
        <begin position="932"/>
        <end position="953"/>
    </location>
</feature>
<feature type="transmembrane region" description="Helical" evidence="8">
    <location>
        <begin position="808"/>
        <end position="829"/>
    </location>
</feature>
<name>A0AAD2H3C1_9AGAR</name>
<gene>
    <name evidence="10" type="ORF">MYCIT1_LOCUS9917</name>
</gene>
<evidence type="ECO:0000259" key="9">
    <source>
        <dbReference type="Pfam" id="PF17389"/>
    </source>
</evidence>
<reference evidence="10" key="1">
    <citation type="submission" date="2023-11" db="EMBL/GenBank/DDBJ databases">
        <authorList>
            <person name="De Vega J J."/>
            <person name="De Vega J J."/>
        </authorList>
    </citation>
    <scope>NUCLEOTIDE SEQUENCE</scope>
</reference>
<organism evidence="10 11">
    <name type="scientific">Mycena citricolor</name>
    <dbReference type="NCBI Taxonomy" id="2018698"/>
    <lineage>
        <taxon>Eukaryota</taxon>
        <taxon>Fungi</taxon>
        <taxon>Dikarya</taxon>
        <taxon>Basidiomycota</taxon>
        <taxon>Agaricomycotina</taxon>
        <taxon>Agaricomycetes</taxon>
        <taxon>Agaricomycetidae</taxon>
        <taxon>Agaricales</taxon>
        <taxon>Marasmiineae</taxon>
        <taxon>Mycenaceae</taxon>
        <taxon>Mycena</taxon>
    </lineage>
</organism>
<accession>A0AAD2H3C1</accession>
<feature type="region of interest" description="Disordered" evidence="7">
    <location>
        <begin position="1498"/>
        <end position="1526"/>
    </location>
</feature>